<keyword evidence="2" id="KW-1185">Reference proteome</keyword>
<proteinExistence type="predicted"/>
<dbReference type="OrthoDB" id="56850at2157"/>
<dbReference type="InterPro" id="IPR012440">
    <property type="entry name" value="DUF1641"/>
</dbReference>
<dbReference type="Pfam" id="PF07849">
    <property type="entry name" value="DUF1641"/>
    <property type="match status" value="1"/>
</dbReference>
<dbReference type="KEGG" id="ttn:TTX_0419"/>
<dbReference type="PaxDb" id="768679-TTX_0419"/>
<evidence type="ECO:0008006" key="3">
    <source>
        <dbReference type="Google" id="ProtNLM"/>
    </source>
</evidence>
<sequence>MSSEKLDKLIELLQQEKTQQALLEIVEKIDVVKDLVDALFEFKRSGILDDLLQAVAALRFITEGLLTKDFMERISKLQEVALIAGTNLSADSSKVDCITNAIATADGSKPIGLWGLLNALGDPEIQRGLGYLMSVLKKIGSCPHIT</sequence>
<dbReference type="eggNOG" id="arCOG02113">
    <property type="taxonomic scope" value="Archaea"/>
</dbReference>
<organism evidence="1 2">
    <name type="scientific">Thermoproteus tenax (strain ATCC 35583 / DSM 2078 / JCM 9277 / NBRC 100435 / Kra 1)</name>
    <dbReference type="NCBI Taxonomy" id="768679"/>
    <lineage>
        <taxon>Archaea</taxon>
        <taxon>Thermoproteota</taxon>
        <taxon>Thermoprotei</taxon>
        <taxon>Thermoproteales</taxon>
        <taxon>Thermoproteaceae</taxon>
        <taxon>Thermoproteus</taxon>
    </lineage>
</organism>
<evidence type="ECO:0000313" key="2">
    <source>
        <dbReference type="Proteomes" id="UP000002654"/>
    </source>
</evidence>
<dbReference type="EMBL" id="FN869859">
    <property type="protein sequence ID" value="CCC81090.1"/>
    <property type="molecule type" value="Genomic_DNA"/>
</dbReference>
<dbReference type="PANTHER" id="PTHR39180:SF2">
    <property type="entry name" value="DUF1641 DOMAIN-CONTAINING PROTEIN"/>
    <property type="match status" value="1"/>
</dbReference>
<dbReference type="Proteomes" id="UP000002654">
    <property type="component" value="Chromosome"/>
</dbReference>
<dbReference type="PANTHER" id="PTHR39180">
    <property type="match status" value="1"/>
</dbReference>
<evidence type="ECO:0000313" key="1">
    <source>
        <dbReference type="EMBL" id="CCC81090.1"/>
    </source>
</evidence>
<dbReference type="RefSeq" id="WP_014126347.1">
    <property type="nucleotide sequence ID" value="NC_016070.1"/>
</dbReference>
<dbReference type="HOGENOM" id="CLU_1782552_0_0_2"/>
<dbReference type="PATRIC" id="fig|768679.9.peg.436"/>
<reference evidence="1 2" key="1">
    <citation type="journal article" date="2011" name="PLoS ONE">
        <title>The complete genome sequence of Thermoproteus tenax: a physiologically versatile member of the Crenarchaeota.</title>
        <authorList>
            <person name="Siebers B."/>
            <person name="Zaparty M."/>
            <person name="Raddatz G."/>
            <person name="Tjaden B."/>
            <person name="Albers S.V."/>
            <person name="Bell S.D."/>
            <person name="Blombach F."/>
            <person name="Kletzin A."/>
            <person name="Kyrpides N."/>
            <person name="Lanz C."/>
            <person name="Plagens A."/>
            <person name="Rampp M."/>
            <person name="Rosinus A."/>
            <person name="von Jan M."/>
            <person name="Makarova K.S."/>
            <person name="Klenk H.P."/>
            <person name="Schuster S.C."/>
            <person name="Hensel R."/>
        </authorList>
    </citation>
    <scope>NUCLEOTIDE SEQUENCE [LARGE SCALE GENOMIC DNA]</scope>
    <source>
        <strain evidence="2">ATCC 35583 / DSM 2078 / JCM 9277 / NBRC 100435 / Kra 1</strain>
    </source>
</reference>
<dbReference type="STRING" id="768679.TTX_0419"/>
<protein>
    <recommendedName>
        <fullName evidence="3">DUF1641 domain-containing protein</fullName>
    </recommendedName>
</protein>
<dbReference type="AlphaFoldDB" id="G4RNE6"/>
<name>G4RNE6_THETK</name>
<accession>G4RNE6</accession>
<dbReference type="GeneID" id="11263425"/>
<gene>
    <name evidence="1" type="ordered locus">TTX_0419</name>
</gene>